<evidence type="ECO:0000256" key="1">
    <source>
        <dbReference type="SAM" id="Phobius"/>
    </source>
</evidence>
<keyword evidence="1" id="KW-1133">Transmembrane helix</keyword>
<protein>
    <submittedName>
        <fullName evidence="2">Uncharacterized protein</fullName>
    </submittedName>
</protein>
<reference evidence="2 3" key="1">
    <citation type="submission" date="2015-03" db="EMBL/GenBank/DDBJ databases">
        <title>Complete genome sequence of Lactobacillus acetotolerans NBRC 13120.</title>
        <authorList>
            <person name="Toh H."/>
            <person name="Morita H."/>
            <person name="Fujita N."/>
        </authorList>
    </citation>
    <scope>NUCLEOTIDE SEQUENCE [LARGE SCALE GENOMIC DNA]</scope>
    <source>
        <strain evidence="2 3">NBRC 13120</strain>
    </source>
</reference>
<name>A0A0D6A4C0_9LACO</name>
<proteinExistence type="predicted"/>
<dbReference type="KEGG" id="lae:LBAT_1268"/>
<dbReference type="AlphaFoldDB" id="A0A0D6A4C0"/>
<sequence>MKDILLLSLSLASLGKAFFFFLATCFVFAGWLLLVLVWLEHADSKSKGVSNKVNIFFFI</sequence>
<keyword evidence="1" id="KW-0812">Transmembrane</keyword>
<dbReference type="Proteomes" id="UP000035709">
    <property type="component" value="Chromosome"/>
</dbReference>
<gene>
    <name evidence="2" type="ORF">LBAT_1268</name>
</gene>
<evidence type="ECO:0000313" key="3">
    <source>
        <dbReference type="Proteomes" id="UP000035709"/>
    </source>
</evidence>
<organism evidence="2 3">
    <name type="scientific">Lactobacillus acetotolerans</name>
    <dbReference type="NCBI Taxonomy" id="1600"/>
    <lineage>
        <taxon>Bacteria</taxon>
        <taxon>Bacillati</taxon>
        <taxon>Bacillota</taxon>
        <taxon>Bacilli</taxon>
        <taxon>Lactobacillales</taxon>
        <taxon>Lactobacillaceae</taxon>
        <taxon>Lactobacillus</taxon>
    </lineage>
</organism>
<accession>A0A0D6A4C0</accession>
<dbReference type="EMBL" id="AP014808">
    <property type="protein sequence ID" value="BAQ57657.1"/>
    <property type="molecule type" value="Genomic_DNA"/>
</dbReference>
<evidence type="ECO:0000313" key="2">
    <source>
        <dbReference type="EMBL" id="BAQ57657.1"/>
    </source>
</evidence>
<feature type="transmembrane region" description="Helical" evidence="1">
    <location>
        <begin position="17"/>
        <end position="39"/>
    </location>
</feature>
<keyword evidence="3" id="KW-1185">Reference proteome</keyword>
<keyword evidence="1" id="KW-0472">Membrane</keyword>